<keyword evidence="2" id="KW-0472">Membrane</keyword>
<name>A0ABN2K5Q4_9ACTN</name>
<protein>
    <recommendedName>
        <fullName evidence="5">Gustatory receptor</fullName>
    </recommendedName>
</protein>
<evidence type="ECO:0000256" key="2">
    <source>
        <dbReference type="SAM" id="Phobius"/>
    </source>
</evidence>
<feature type="region of interest" description="Disordered" evidence="1">
    <location>
        <begin position="1"/>
        <end position="21"/>
    </location>
</feature>
<dbReference type="EMBL" id="BAAALS010000007">
    <property type="protein sequence ID" value="GAA1748596.1"/>
    <property type="molecule type" value="Genomic_DNA"/>
</dbReference>
<sequence length="331" mass="34799">MDREGRAMTQASARGPVVPVSPGFGPADEAAAHEAWASAARSSTVFYPPRPLGVAGWTRTYRTALMVLGGTLAFAVAWSNPDKDTYHSNWLIWTAVAVLLGALSGSAFGSGLARRGEVNRVLRISHWQTMPAIVMFLLLATVAVVSSKFFIGSGLTARGVLLTAIAVVGALPAGATLAALRCLALRGFTGTPGEQLAALIKLRRVLKRVLQLLGSLLVFIVLVNAAAIGWGTANHLDEAAVVYTGAAGTLLVGLMYVPTSALLRRRASIFVSQFVDLAHAPRERLVEAAEDRAKLEHLLGLDHTTLGEIQAGLVIVSPLLASAAAALLPRF</sequence>
<gene>
    <name evidence="3" type="ORF">GCM10009681_19800</name>
</gene>
<feature type="transmembrane region" description="Helical" evidence="2">
    <location>
        <begin position="209"/>
        <end position="233"/>
    </location>
</feature>
<comment type="caution">
    <text evidence="3">The sequence shown here is derived from an EMBL/GenBank/DDBJ whole genome shotgun (WGS) entry which is preliminary data.</text>
</comment>
<evidence type="ECO:0000313" key="3">
    <source>
        <dbReference type="EMBL" id="GAA1748596.1"/>
    </source>
</evidence>
<organism evidence="3 4">
    <name type="scientific">Luedemannella helvata</name>
    <dbReference type="NCBI Taxonomy" id="349315"/>
    <lineage>
        <taxon>Bacteria</taxon>
        <taxon>Bacillati</taxon>
        <taxon>Actinomycetota</taxon>
        <taxon>Actinomycetes</taxon>
        <taxon>Micromonosporales</taxon>
        <taxon>Micromonosporaceae</taxon>
        <taxon>Luedemannella</taxon>
    </lineage>
</organism>
<feature type="transmembrane region" description="Helical" evidence="2">
    <location>
        <begin position="132"/>
        <end position="151"/>
    </location>
</feature>
<accession>A0ABN2K5Q4</accession>
<keyword evidence="4" id="KW-1185">Reference proteome</keyword>
<feature type="transmembrane region" description="Helical" evidence="2">
    <location>
        <begin position="157"/>
        <end position="180"/>
    </location>
</feature>
<feature type="transmembrane region" description="Helical" evidence="2">
    <location>
        <begin position="239"/>
        <end position="257"/>
    </location>
</feature>
<dbReference type="Proteomes" id="UP001500655">
    <property type="component" value="Unassembled WGS sequence"/>
</dbReference>
<evidence type="ECO:0000313" key="4">
    <source>
        <dbReference type="Proteomes" id="UP001500655"/>
    </source>
</evidence>
<feature type="transmembrane region" description="Helical" evidence="2">
    <location>
        <begin position="90"/>
        <end position="112"/>
    </location>
</feature>
<keyword evidence="2" id="KW-0812">Transmembrane</keyword>
<evidence type="ECO:0000256" key="1">
    <source>
        <dbReference type="SAM" id="MobiDB-lite"/>
    </source>
</evidence>
<proteinExistence type="predicted"/>
<evidence type="ECO:0008006" key="5">
    <source>
        <dbReference type="Google" id="ProtNLM"/>
    </source>
</evidence>
<feature type="transmembrane region" description="Helical" evidence="2">
    <location>
        <begin position="60"/>
        <end position="78"/>
    </location>
</feature>
<reference evidence="3 4" key="1">
    <citation type="journal article" date="2019" name="Int. J. Syst. Evol. Microbiol.">
        <title>The Global Catalogue of Microorganisms (GCM) 10K type strain sequencing project: providing services to taxonomists for standard genome sequencing and annotation.</title>
        <authorList>
            <consortium name="The Broad Institute Genomics Platform"/>
            <consortium name="The Broad Institute Genome Sequencing Center for Infectious Disease"/>
            <person name="Wu L."/>
            <person name="Ma J."/>
        </authorList>
    </citation>
    <scope>NUCLEOTIDE SEQUENCE [LARGE SCALE GENOMIC DNA]</scope>
    <source>
        <strain evidence="3 4">JCM 13249</strain>
    </source>
</reference>
<keyword evidence="2" id="KW-1133">Transmembrane helix</keyword>